<keyword evidence="3" id="KW-1185">Reference proteome</keyword>
<dbReference type="AlphaFoldDB" id="M5U896"/>
<feature type="region of interest" description="Disordered" evidence="1">
    <location>
        <begin position="22"/>
        <end position="55"/>
    </location>
</feature>
<accession>M5U896</accession>
<dbReference type="PATRIC" id="fig|1263870.3.peg.953"/>
<comment type="caution">
    <text evidence="2">The sequence shown here is derived from an EMBL/GenBank/DDBJ whole genome shotgun (WGS) entry which is preliminary data.</text>
</comment>
<evidence type="ECO:0000313" key="3">
    <source>
        <dbReference type="Proteomes" id="UP000011885"/>
    </source>
</evidence>
<feature type="compositionally biased region" description="Polar residues" evidence="1">
    <location>
        <begin position="30"/>
        <end position="39"/>
    </location>
</feature>
<dbReference type="EMBL" id="ANOH01000074">
    <property type="protein sequence ID" value="EMI57682.1"/>
    <property type="molecule type" value="Genomic_DNA"/>
</dbReference>
<dbReference type="Proteomes" id="UP000011885">
    <property type="component" value="Unassembled WGS sequence"/>
</dbReference>
<evidence type="ECO:0000256" key="1">
    <source>
        <dbReference type="SAM" id="MobiDB-lite"/>
    </source>
</evidence>
<protein>
    <submittedName>
        <fullName evidence="2">Uncharacterized protein</fullName>
    </submittedName>
</protein>
<reference evidence="2 3" key="1">
    <citation type="journal article" date="2013" name="Mar. Genomics">
        <title>Expression of sulfatases in Rhodopirellula baltica and the diversity of sulfatases in the genus Rhodopirellula.</title>
        <authorList>
            <person name="Wegner C.E."/>
            <person name="Richter-Heitmann T."/>
            <person name="Klindworth A."/>
            <person name="Klockow C."/>
            <person name="Richter M."/>
            <person name="Achstetter T."/>
            <person name="Glockner F.O."/>
            <person name="Harder J."/>
        </authorList>
    </citation>
    <scope>NUCLEOTIDE SEQUENCE [LARGE SCALE GENOMIC DNA]</scope>
    <source>
        <strain evidence="2 3">SM41</strain>
    </source>
</reference>
<organism evidence="2 3">
    <name type="scientific">Rhodopirellula sallentina SM41</name>
    <dbReference type="NCBI Taxonomy" id="1263870"/>
    <lineage>
        <taxon>Bacteria</taxon>
        <taxon>Pseudomonadati</taxon>
        <taxon>Planctomycetota</taxon>
        <taxon>Planctomycetia</taxon>
        <taxon>Pirellulales</taxon>
        <taxon>Pirellulaceae</taxon>
        <taxon>Rhodopirellula</taxon>
    </lineage>
</organism>
<evidence type="ECO:0000313" key="2">
    <source>
        <dbReference type="EMBL" id="EMI57682.1"/>
    </source>
</evidence>
<name>M5U896_9BACT</name>
<proteinExistence type="predicted"/>
<sequence>MKLGASIDGGIDRVLLQRQSMQGGVPPRIFQSSRSSSDGTLRPAHSGAARQSTGK</sequence>
<gene>
    <name evidence="2" type="ORF">RSSM_00873</name>
</gene>